<gene>
    <name evidence="2" type="ORF">GMBLW1_31220</name>
</gene>
<evidence type="ECO:0000256" key="1">
    <source>
        <dbReference type="SAM" id="MobiDB-lite"/>
    </source>
</evidence>
<reference evidence="2" key="1">
    <citation type="submission" date="2019-04" db="EMBL/GenBank/DDBJ databases">
        <authorList>
            <consortium name="Science for Life Laboratories"/>
        </authorList>
    </citation>
    <scope>NUCLEOTIDE SEQUENCE</scope>
    <source>
        <strain evidence="2">MBLW1</strain>
    </source>
</reference>
<dbReference type="EMBL" id="LR586016">
    <property type="protein sequence ID" value="VIP00838.1"/>
    <property type="molecule type" value="Genomic_DNA"/>
</dbReference>
<dbReference type="AlphaFoldDB" id="A0A6C2YH38"/>
<feature type="region of interest" description="Disordered" evidence="1">
    <location>
        <begin position="23"/>
        <end position="68"/>
    </location>
</feature>
<accession>A0A6C2YH38</accession>
<evidence type="ECO:0000313" key="3">
    <source>
        <dbReference type="Proteomes" id="UP000464378"/>
    </source>
</evidence>
<name>A0A6C2YH38_9BACT</name>
<feature type="region of interest" description="Disordered" evidence="1">
    <location>
        <begin position="341"/>
        <end position="377"/>
    </location>
</feature>
<feature type="compositionally biased region" description="Polar residues" evidence="1">
    <location>
        <begin position="261"/>
        <end position="277"/>
    </location>
</feature>
<keyword evidence="3" id="KW-1185">Reference proteome</keyword>
<feature type="compositionally biased region" description="Basic residues" evidence="1">
    <location>
        <begin position="47"/>
        <end position="58"/>
    </location>
</feature>
<dbReference type="InParanoid" id="A0A6C2YH38"/>
<protein>
    <recommendedName>
        <fullName evidence="4">Hint domain-containing protein</fullName>
    </recommendedName>
</protein>
<dbReference type="Pfam" id="PF07591">
    <property type="entry name" value="PT-HINT"/>
    <property type="match status" value="1"/>
</dbReference>
<feature type="compositionally biased region" description="Low complexity" evidence="1">
    <location>
        <begin position="25"/>
        <end position="39"/>
    </location>
</feature>
<feature type="region of interest" description="Disordered" evidence="1">
    <location>
        <begin position="259"/>
        <end position="300"/>
    </location>
</feature>
<dbReference type="RefSeq" id="WP_162656006.1">
    <property type="nucleotide sequence ID" value="NZ_LR593887.1"/>
</dbReference>
<dbReference type="Proteomes" id="UP000464378">
    <property type="component" value="Chromosome"/>
</dbReference>
<dbReference type="Gene3D" id="2.170.16.10">
    <property type="entry name" value="Hedgehog/Intein (Hint) domain"/>
    <property type="match status" value="1"/>
</dbReference>
<evidence type="ECO:0000313" key="2">
    <source>
        <dbReference type="EMBL" id="VIP00838.1"/>
    </source>
</evidence>
<evidence type="ECO:0008006" key="4">
    <source>
        <dbReference type="Google" id="ProtNLM"/>
    </source>
</evidence>
<dbReference type="SUPFAM" id="SSF51294">
    <property type="entry name" value="Hedgehog/intein (Hint) domain"/>
    <property type="match status" value="1"/>
</dbReference>
<dbReference type="KEGG" id="tim:GMBLW1_31220"/>
<proteinExistence type="predicted"/>
<dbReference type="EMBL" id="LR593887">
    <property type="protein sequence ID" value="VTR97094.1"/>
    <property type="molecule type" value="Genomic_DNA"/>
</dbReference>
<sequence length="415" mass="45868">MRKPPRKNHYVCYEYRQIGRTELNDFSTSSDSTDSNTISETPAESHRKGRVSRPPPRKQPHELSHGKCTGLEADSAATQIVEAIFERSPLIFELRVAGQLIETTAEHPFWVVDRGWTPFWELSIGDSLTSMSGETVSVEGVHETDRRETVDNLRVSDFHTDAVRCDDWGFSVWAHNACTRVFEYLKSIGITDNQDIQEVIATIKLNDPSGIRLALNRAQGGSPSLDTLIEQSNKVRDQFRLPDRTVIDAKGRTVYRDGATLKNSQGGDVTIPSNHTMSPRDPAMNAPPIIRRAGQADPRGFTDTERAVLLAGNDGGTLVTPHHRHQIAVRDGGVLDELPRFGHPEGNGHLGGSPSRHPNDGRAGRNGTVFDGPGGEKLHADEVTQFFKDKGKRLVRDPDTGLCSIHWLNNIRGGI</sequence>
<organism evidence="2">
    <name type="scientific">Tuwongella immobilis</name>
    <dbReference type="NCBI Taxonomy" id="692036"/>
    <lineage>
        <taxon>Bacteria</taxon>
        <taxon>Pseudomonadati</taxon>
        <taxon>Planctomycetota</taxon>
        <taxon>Planctomycetia</taxon>
        <taxon>Gemmatales</taxon>
        <taxon>Gemmataceae</taxon>
        <taxon>Tuwongella</taxon>
    </lineage>
</organism>
<dbReference type="InterPro" id="IPR036844">
    <property type="entry name" value="Hint_dom_sf"/>
</dbReference>